<reference evidence="4 5" key="1">
    <citation type="submission" date="2020-10" db="EMBL/GenBank/DDBJ databases">
        <title>Ramlibacter sp. HM2 16S ribosomal RNA gene Genome sequencing and assembly.</title>
        <authorList>
            <person name="Kang M."/>
        </authorList>
    </citation>
    <scope>NUCLEOTIDE SEQUENCE [LARGE SCALE GENOMIC DNA]</scope>
    <source>
        <strain evidence="4 5">HM2</strain>
    </source>
</reference>
<accession>A0ABR9RZZ6</accession>
<keyword evidence="1" id="KW-0805">Transcription regulation</keyword>
<comment type="caution">
    <text evidence="4">The sequence shown here is derived from an EMBL/GenBank/DDBJ whole genome shotgun (WGS) entry which is preliminary data.</text>
</comment>
<dbReference type="Pfam" id="PF12833">
    <property type="entry name" value="HTH_18"/>
    <property type="match status" value="1"/>
</dbReference>
<dbReference type="Gene3D" id="1.10.10.60">
    <property type="entry name" value="Homeodomain-like"/>
    <property type="match status" value="2"/>
</dbReference>
<dbReference type="SUPFAM" id="SSF46689">
    <property type="entry name" value="Homeodomain-like"/>
    <property type="match status" value="2"/>
</dbReference>
<dbReference type="InterPro" id="IPR009594">
    <property type="entry name" value="Tscrpt_reg_HTH_AraC_N"/>
</dbReference>
<dbReference type="EMBL" id="JADDIV010000001">
    <property type="protein sequence ID" value="MBE7366622.1"/>
    <property type="molecule type" value="Genomic_DNA"/>
</dbReference>
<feature type="domain" description="HTH araC/xylS-type" evidence="3">
    <location>
        <begin position="190"/>
        <end position="288"/>
    </location>
</feature>
<gene>
    <name evidence="4" type="ORF">IM787_03480</name>
</gene>
<keyword evidence="2" id="KW-0804">Transcription</keyword>
<name>A0ABR9RZZ6_9BURK</name>
<dbReference type="PROSITE" id="PS01124">
    <property type="entry name" value="HTH_ARAC_FAMILY_2"/>
    <property type="match status" value="1"/>
</dbReference>
<evidence type="ECO:0000256" key="1">
    <source>
        <dbReference type="ARBA" id="ARBA00023015"/>
    </source>
</evidence>
<evidence type="ECO:0000256" key="2">
    <source>
        <dbReference type="ARBA" id="ARBA00023163"/>
    </source>
</evidence>
<dbReference type="Pfam" id="PF06719">
    <property type="entry name" value="AraC_N"/>
    <property type="match status" value="1"/>
</dbReference>
<protein>
    <submittedName>
        <fullName evidence="4">AraC family transcriptional regulator</fullName>
    </submittedName>
</protein>
<proteinExistence type="predicted"/>
<sequence length="306" mass="32932">MQTLRSAVLAYTASHATSDGLAATPLPGLRMMCVHAPSGPLHSVYRPLVCLILQGAKQLTVGGEVRQVQAGESVVVTADVPVTGRIVRASAAEPYCAVAVEFDQGLLAELCAELPAPPAPRGGSQVHVELADAAVLDCAARLVQLLDRPEAAHLLHPGISRELHYWLLAGRHGEVLRGMAAPGGHARRLGEALRLLRSEYRTDLPVEQLAAAARMSLTAFHRHFKALTSLTPLQFQKQLRLVEARRLMRDQGLAASTAAFEVGYQSVPQFTRDYARMFGAPPMRDTRAVLERAKRPALSAATPGRS</sequence>
<dbReference type="PANTHER" id="PTHR43436">
    <property type="entry name" value="ARAC-FAMILY TRANSCRIPTIONAL REGULATOR"/>
    <property type="match status" value="1"/>
</dbReference>
<dbReference type="InterPro" id="IPR009057">
    <property type="entry name" value="Homeodomain-like_sf"/>
</dbReference>
<dbReference type="InterPro" id="IPR018060">
    <property type="entry name" value="HTH_AraC"/>
</dbReference>
<keyword evidence="5" id="KW-1185">Reference proteome</keyword>
<dbReference type="Proteomes" id="UP000806285">
    <property type="component" value="Unassembled WGS sequence"/>
</dbReference>
<dbReference type="PANTHER" id="PTHR43436:SF1">
    <property type="entry name" value="TRANSCRIPTIONAL REGULATORY PROTEIN"/>
    <property type="match status" value="1"/>
</dbReference>
<organism evidence="4 5">
    <name type="scientific">Ramlibacter pallidus</name>
    <dbReference type="NCBI Taxonomy" id="2780087"/>
    <lineage>
        <taxon>Bacteria</taxon>
        <taxon>Pseudomonadati</taxon>
        <taxon>Pseudomonadota</taxon>
        <taxon>Betaproteobacteria</taxon>
        <taxon>Burkholderiales</taxon>
        <taxon>Comamonadaceae</taxon>
        <taxon>Ramlibacter</taxon>
    </lineage>
</organism>
<dbReference type="SMART" id="SM00342">
    <property type="entry name" value="HTH_ARAC"/>
    <property type="match status" value="1"/>
</dbReference>
<evidence type="ECO:0000313" key="4">
    <source>
        <dbReference type="EMBL" id="MBE7366622.1"/>
    </source>
</evidence>
<dbReference type="RefSeq" id="WP_193675233.1">
    <property type="nucleotide sequence ID" value="NZ_JADDIV010000001.1"/>
</dbReference>
<evidence type="ECO:0000313" key="5">
    <source>
        <dbReference type="Proteomes" id="UP000806285"/>
    </source>
</evidence>
<evidence type="ECO:0000259" key="3">
    <source>
        <dbReference type="PROSITE" id="PS01124"/>
    </source>
</evidence>